<feature type="transmembrane region" description="Helical" evidence="1">
    <location>
        <begin position="5"/>
        <end position="24"/>
    </location>
</feature>
<protein>
    <submittedName>
        <fullName evidence="2">DoxX family protein</fullName>
    </submittedName>
</protein>
<evidence type="ECO:0000313" key="3">
    <source>
        <dbReference type="Proteomes" id="UP000323082"/>
    </source>
</evidence>
<proteinExistence type="predicted"/>
<accession>A0A5B2U9K2</accession>
<keyword evidence="1" id="KW-0472">Membrane</keyword>
<organism evidence="2 3">
    <name type="scientific">Chryseobacterium sediminis</name>
    <dbReference type="NCBI Taxonomy" id="1679494"/>
    <lineage>
        <taxon>Bacteria</taxon>
        <taxon>Pseudomonadati</taxon>
        <taxon>Bacteroidota</taxon>
        <taxon>Flavobacteriia</taxon>
        <taxon>Flavobacteriales</taxon>
        <taxon>Weeksellaceae</taxon>
        <taxon>Chryseobacterium group</taxon>
        <taxon>Chryseobacterium</taxon>
    </lineage>
</organism>
<dbReference type="AlphaFoldDB" id="A0A5B2U9K2"/>
<gene>
    <name evidence="2" type="ORF">FW780_03600</name>
</gene>
<keyword evidence="1" id="KW-1133">Transmembrane helix</keyword>
<reference evidence="2 3" key="1">
    <citation type="journal article" date="2015" name="Int. J. Syst. Evol. Microbiol.">
        <title>Chryseobacterium sediminis sp. nov., isolated from a river sediment.</title>
        <authorList>
            <person name="Kampfer P."/>
            <person name="Busse H.J."/>
            <person name="McInroy J.A."/>
            <person name="Glaeser S.P."/>
        </authorList>
    </citation>
    <scope>NUCLEOTIDE SEQUENCE [LARGE SCALE GENOMIC DNA]</scope>
    <source>
        <strain evidence="2 3">IMT-174</strain>
    </source>
</reference>
<dbReference type="EMBL" id="VUNZ01000001">
    <property type="protein sequence ID" value="KAA2223304.1"/>
    <property type="molecule type" value="Genomic_DNA"/>
</dbReference>
<feature type="transmembrane region" description="Helical" evidence="1">
    <location>
        <begin position="103"/>
        <end position="123"/>
    </location>
</feature>
<dbReference type="OrthoDB" id="8778559at2"/>
<dbReference type="Proteomes" id="UP000323082">
    <property type="component" value="Unassembled WGS sequence"/>
</dbReference>
<feature type="transmembrane region" description="Helical" evidence="1">
    <location>
        <begin position="44"/>
        <end position="65"/>
    </location>
</feature>
<evidence type="ECO:0000256" key="1">
    <source>
        <dbReference type="SAM" id="Phobius"/>
    </source>
</evidence>
<dbReference type="RefSeq" id="WP_149832244.1">
    <property type="nucleotide sequence ID" value="NZ_VUNZ01000001.1"/>
</dbReference>
<keyword evidence="1" id="KW-0812">Transmembrane</keyword>
<name>A0A5B2U9K2_9FLAO</name>
<feature type="transmembrane region" description="Helical" evidence="1">
    <location>
        <begin position="72"/>
        <end position="91"/>
    </location>
</feature>
<evidence type="ECO:0000313" key="2">
    <source>
        <dbReference type="EMBL" id="KAA2223304.1"/>
    </source>
</evidence>
<comment type="caution">
    <text evidence="2">The sequence shown here is derived from an EMBL/GenBank/DDBJ whole genome shotgun (WGS) entry which is preliminary data.</text>
</comment>
<sequence>MKQSVFLRLGLSVILLMHSVISIFSGDVNNFGHLYLDSIGFSPFGIYIAWAVKLTHLFSVPLLWFDRYIKPVAIGNILIFVFGIYFVHWQNGWFVVGGGTNGIEFNVLLIFSFLSLMYPEIYLKKQNNFSHEKDI</sequence>